<dbReference type="VEuPathDB" id="FungiDB:CC1G_03129"/>
<dbReference type="InParanoid" id="A8PF17"/>
<dbReference type="GeneID" id="6017555"/>
<dbReference type="AlphaFoldDB" id="A8PF17"/>
<dbReference type="Gene3D" id="3.90.176.10">
    <property type="entry name" value="Toxin ADP-ribosyltransferase, Chain A, domain 1"/>
    <property type="match status" value="1"/>
</dbReference>
<reference evidence="2 3" key="1">
    <citation type="journal article" date="2010" name="Proc. Natl. Acad. Sci. U.S.A.">
        <title>Insights into evolution of multicellular fungi from the assembled chromosomes of the mushroom Coprinopsis cinerea (Coprinus cinereus).</title>
        <authorList>
            <person name="Stajich J.E."/>
            <person name="Wilke S.K."/>
            <person name="Ahren D."/>
            <person name="Au C.H."/>
            <person name="Birren B.W."/>
            <person name="Borodovsky M."/>
            <person name="Burns C."/>
            <person name="Canback B."/>
            <person name="Casselton L.A."/>
            <person name="Cheng C.K."/>
            <person name="Deng J."/>
            <person name="Dietrich F.S."/>
            <person name="Fargo D.C."/>
            <person name="Farman M.L."/>
            <person name="Gathman A.C."/>
            <person name="Goldberg J."/>
            <person name="Guigo R."/>
            <person name="Hoegger P.J."/>
            <person name="Hooker J.B."/>
            <person name="Huggins A."/>
            <person name="James T.Y."/>
            <person name="Kamada T."/>
            <person name="Kilaru S."/>
            <person name="Kodira C."/>
            <person name="Kues U."/>
            <person name="Kupfer D."/>
            <person name="Kwan H.S."/>
            <person name="Lomsadze A."/>
            <person name="Li W."/>
            <person name="Lilly W.W."/>
            <person name="Ma L.J."/>
            <person name="Mackey A.J."/>
            <person name="Manning G."/>
            <person name="Martin F."/>
            <person name="Muraguchi H."/>
            <person name="Natvig D.O."/>
            <person name="Palmerini H."/>
            <person name="Ramesh M.A."/>
            <person name="Rehmeyer C.J."/>
            <person name="Roe B.A."/>
            <person name="Shenoy N."/>
            <person name="Stanke M."/>
            <person name="Ter-Hovhannisyan V."/>
            <person name="Tunlid A."/>
            <person name="Velagapudi R."/>
            <person name="Vision T.J."/>
            <person name="Zeng Q."/>
            <person name="Zolan M.E."/>
            <person name="Pukkila P.J."/>
        </authorList>
    </citation>
    <scope>NUCLEOTIDE SEQUENCE [LARGE SCALE GENOMIC DNA]</scope>
    <source>
        <strain evidence="3">Okayama-7 / 130 / ATCC MYA-4618 / FGSC 9003</strain>
    </source>
</reference>
<dbReference type="EMBL" id="AACS02000008">
    <property type="protein sequence ID" value="EAU80953.2"/>
    <property type="molecule type" value="Genomic_DNA"/>
</dbReference>
<comment type="caution">
    <text evidence="2">The sequence shown here is derived from an EMBL/GenBank/DDBJ whole genome shotgun (WGS) entry which is preliminary data.</text>
</comment>
<keyword evidence="3" id="KW-1185">Reference proteome</keyword>
<dbReference type="Proteomes" id="UP000001861">
    <property type="component" value="Unassembled WGS sequence"/>
</dbReference>
<feature type="region of interest" description="Disordered" evidence="1">
    <location>
        <begin position="39"/>
        <end position="64"/>
    </location>
</feature>
<organism evidence="2 3">
    <name type="scientific">Coprinopsis cinerea (strain Okayama-7 / 130 / ATCC MYA-4618 / FGSC 9003)</name>
    <name type="common">Inky cap fungus</name>
    <name type="synonym">Hormographiella aspergillata</name>
    <dbReference type="NCBI Taxonomy" id="240176"/>
    <lineage>
        <taxon>Eukaryota</taxon>
        <taxon>Fungi</taxon>
        <taxon>Dikarya</taxon>
        <taxon>Basidiomycota</taxon>
        <taxon>Agaricomycotina</taxon>
        <taxon>Agaricomycetes</taxon>
        <taxon>Agaricomycetidae</taxon>
        <taxon>Agaricales</taxon>
        <taxon>Agaricineae</taxon>
        <taxon>Psathyrellaceae</taxon>
        <taxon>Coprinopsis</taxon>
    </lineage>
</organism>
<evidence type="ECO:0000256" key="1">
    <source>
        <dbReference type="SAM" id="MobiDB-lite"/>
    </source>
</evidence>
<sequence length="483" mass="54110">MLFLAFANGFLPSLTTWDYQMTRGDQSRASYADSFAGTSPAAKPSIQHITGVPTRGGRRSTATQSSRFDNWSLIANLSRFGAVTNDDSILPGGTKVRSFFQGGGVHERMAKIRKAIVKIRREWEHGYWGFVDELEAAFLRNAPGFEEGGGLFGGGKRKEWGDRVRRGEREDEVEEDYGFLKLYTDKDGYNQIFSVLNNAFRTDELEETEERLRAAVFLVELLTIELFNYTLSRQINAPRSEESTDGGGEEGFTGVVYRGMNVTSSHFQSFLRLMEKPVEERYWAIPLAFMSCSASRDLALEFTAAAAEEPLQDAPTVVQHRVLFRIHVVALDAESLREYRERFPTSVVTTICAVDISAVSAFPEEKEVVLRGPFFQLLRASKEPIVIPPGGAEAAAASGPKEEIMVFDAVVFNTNRDHPSTMEMDEDEGAKAREFFASAIGLSRTRVCMELCREFGLKEDEEAYRLLNEQARDKLRALRNGSD</sequence>
<dbReference type="eggNOG" id="ENOG502S1GV">
    <property type="taxonomic scope" value="Eukaryota"/>
</dbReference>
<proteinExistence type="predicted"/>
<dbReference type="RefSeq" id="XP_001840900.2">
    <property type="nucleotide sequence ID" value="XM_001840848.2"/>
</dbReference>
<dbReference type="HOGENOM" id="CLU_565000_0_0_1"/>
<gene>
    <name evidence="2" type="ORF">CC1G_03129</name>
</gene>
<name>A8PF17_COPC7</name>
<evidence type="ECO:0000313" key="2">
    <source>
        <dbReference type="EMBL" id="EAU80953.2"/>
    </source>
</evidence>
<dbReference type="KEGG" id="cci:CC1G_03129"/>
<accession>A8PF17</accession>
<dbReference type="OMA" id="CNVEENT"/>
<protein>
    <submittedName>
        <fullName evidence="2">Uncharacterized protein</fullName>
    </submittedName>
</protein>
<evidence type="ECO:0000313" key="3">
    <source>
        <dbReference type="Proteomes" id="UP000001861"/>
    </source>
</evidence>
<dbReference type="OrthoDB" id="2890956at2759"/>